<evidence type="ECO:0000256" key="3">
    <source>
        <dbReference type="ARBA" id="ARBA00022679"/>
    </source>
</evidence>
<evidence type="ECO:0000256" key="5">
    <source>
        <dbReference type="ARBA" id="ARBA00023098"/>
    </source>
</evidence>
<keyword evidence="2" id="KW-0489">Methyltransferase</keyword>
<protein>
    <submittedName>
        <fullName evidence="7">Cyclopropane-fatty-acyl-phospholipid synthase family protein</fullName>
    </submittedName>
</protein>
<keyword evidence="3" id="KW-0808">Transferase</keyword>
<dbReference type="CDD" id="cd02440">
    <property type="entry name" value="AdoMet_MTases"/>
    <property type="match status" value="1"/>
</dbReference>
<keyword evidence="8" id="KW-1185">Reference proteome</keyword>
<keyword evidence="5" id="KW-0443">Lipid metabolism</keyword>
<dbReference type="InterPro" id="IPR003333">
    <property type="entry name" value="CMAS"/>
</dbReference>
<evidence type="ECO:0000256" key="6">
    <source>
        <dbReference type="SAM" id="MobiDB-lite"/>
    </source>
</evidence>
<dbReference type="Gene3D" id="3.40.50.150">
    <property type="entry name" value="Vaccinia Virus protein VP39"/>
    <property type="match status" value="1"/>
</dbReference>
<comment type="caution">
    <text evidence="7">The sequence shown here is derived from an EMBL/GenBank/DDBJ whole genome shotgun (WGS) entry which is preliminary data.</text>
</comment>
<accession>A0ABT5GET1</accession>
<keyword evidence="4" id="KW-0949">S-adenosyl-L-methionine</keyword>
<name>A0ABT5GET1_9MICO</name>
<sequence length="439" mass="48601">MTTIQPQPIVPTLTPIRLRAKLARTIFEQVLDRVPVDVTLPDGTPLRRSADSGTEPSGIRPGVELRRPAAFFDRLAHHPKIGIGEAYMAGDWRAAPGTDLADVLRPFAERLTTAIPKHWVALRQVVDRAIPHEQRNTLTGSRRNIEAHYDLSNDLFAAFLDETLTYSSALFDRAAPLEEQTLEDAQLRKVHAILDDARVTAGTRVLEIGTGWGTLAIEAAKRGAHVTTLTLSREQAALARERAAAAGVAERIDIRLEDYREARGSYDAIVSVEMIEAVGEEYWPTYFQAIEGLLAPGGVAAIQAILMSHDRYLVTRRSYGWIQKHIFPGGLIPSLRAITEVTHRHTDLRVAGVRAFGRDYAETLRRWRATFMEQWPHVEGLGFDETFRNKWEFYLAYCEAGFASGYLDVAQIRFERQGPGLASGGSDVAGAAIGILDAA</sequence>
<dbReference type="PIRSF" id="PIRSF003085">
    <property type="entry name" value="CMAS"/>
    <property type="match status" value="1"/>
</dbReference>
<gene>
    <name evidence="7" type="ORF">OO014_02930</name>
</gene>
<dbReference type="PANTHER" id="PTHR43667">
    <property type="entry name" value="CYCLOPROPANE-FATTY-ACYL-PHOSPHOLIPID SYNTHASE"/>
    <property type="match status" value="1"/>
</dbReference>
<proteinExistence type="inferred from homology"/>
<organism evidence="7 8">
    <name type="scientific">Intrasporangium calvum</name>
    <dbReference type="NCBI Taxonomy" id="53358"/>
    <lineage>
        <taxon>Bacteria</taxon>
        <taxon>Bacillati</taxon>
        <taxon>Actinomycetota</taxon>
        <taxon>Actinomycetes</taxon>
        <taxon>Micrococcales</taxon>
        <taxon>Intrasporangiaceae</taxon>
        <taxon>Intrasporangium</taxon>
    </lineage>
</organism>
<dbReference type="RefSeq" id="WP_272460773.1">
    <property type="nucleotide sequence ID" value="NZ_JAPFQL010000007.1"/>
</dbReference>
<dbReference type="SUPFAM" id="SSF53335">
    <property type="entry name" value="S-adenosyl-L-methionine-dependent methyltransferases"/>
    <property type="match status" value="1"/>
</dbReference>
<evidence type="ECO:0000256" key="2">
    <source>
        <dbReference type="ARBA" id="ARBA00022603"/>
    </source>
</evidence>
<reference evidence="7 8" key="1">
    <citation type="submission" date="2022-11" db="EMBL/GenBank/DDBJ databases">
        <title>Anaerobic phenanthrene biodegradation by a DNRA strain PheN6.</title>
        <authorList>
            <person name="Zhang Z."/>
        </authorList>
    </citation>
    <scope>NUCLEOTIDE SEQUENCE [LARGE SCALE GENOMIC DNA]</scope>
    <source>
        <strain evidence="7 8">PheN6</strain>
    </source>
</reference>
<evidence type="ECO:0000256" key="1">
    <source>
        <dbReference type="ARBA" id="ARBA00010815"/>
    </source>
</evidence>
<evidence type="ECO:0000313" key="8">
    <source>
        <dbReference type="Proteomes" id="UP001150259"/>
    </source>
</evidence>
<dbReference type="InterPro" id="IPR050723">
    <property type="entry name" value="CFA/CMAS"/>
</dbReference>
<dbReference type="Proteomes" id="UP001150259">
    <property type="component" value="Unassembled WGS sequence"/>
</dbReference>
<dbReference type="Pfam" id="PF02353">
    <property type="entry name" value="CMAS"/>
    <property type="match status" value="1"/>
</dbReference>
<dbReference type="PANTHER" id="PTHR43667:SF2">
    <property type="entry name" value="FATTY ACID C-METHYL TRANSFERASE"/>
    <property type="match status" value="1"/>
</dbReference>
<dbReference type="EMBL" id="JAPFQL010000007">
    <property type="protein sequence ID" value="MDC5696196.1"/>
    <property type="molecule type" value="Genomic_DNA"/>
</dbReference>
<feature type="region of interest" description="Disordered" evidence="6">
    <location>
        <begin position="41"/>
        <end position="60"/>
    </location>
</feature>
<dbReference type="InterPro" id="IPR029063">
    <property type="entry name" value="SAM-dependent_MTases_sf"/>
</dbReference>
<comment type="similarity">
    <text evidence="1">Belongs to the CFA/CMAS family.</text>
</comment>
<evidence type="ECO:0000313" key="7">
    <source>
        <dbReference type="EMBL" id="MDC5696196.1"/>
    </source>
</evidence>
<evidence type="ECO:0000256" key="4">
    <source>
        <dbReference type="ARBA" id="ARBA00022691"/>
    </source>
</evidence>